<evidence type="ECO:0000256" key="5">
    <source>
        <dbReference type="RuleBase" id="RU369040"/>
    </source>
</evidence>
<evidence type="ECO:0000256" key="1">
    <source>
        <dbReference type="ARBA" id="ARBA00005909"/>
    </source>
</evidence>
<dbReference type="EMBL" id="JACGWK010000005">
    <property type="protein sequence ID" value="KAL0352934.1"/>
    <property type="molecule type" value="Genomic_DNA"/>
</dbReference>
<keyword evidence="7" id="KW-0472">Membrane</keyword>
<dbReference type="GO" id="GO:0005634">
    <property type="term" value="C:nucleus"/>
    <property type="evidence" value="ECO:0007669"/>
    <property type="project" value="UniProtKB-SubCell"/>
</dbReference>
<dbReference type="PANTHER" id="PTHR31506:SF2">
    <property type="entry name" value="BES1_BZR1 HOMOLOG PROTEIN 3"/>
    <property type="match status" value="1"/>
</dbReference>
<dbReference type="GO" id="GO:0003700">
    <property type="term" value="F:DNA-binding transcription factor activity"/>
    <property type="evidence" value="ECO:0007669"/>
    <property type="project" value="UniProtKB-UniRule"/>
</dbReference>
<evidence type="ECO:0000256" key="7">
    <source>
        <dbReference type="SAM" id="Phobius"/>
    </source>
</evidence>
<evidence type="ECO:0000256" key="2">
    <source>
        <dbReference type="ARBA" id="ARBA00023015"/>
    </source>
</evidence>
<keyword evidence="4 5" id="KW-0804">Transcription</keyword>
<dbReference type="GO" id="GO:0006351">
    <property type="term" value="P:DNA-templated transcription"/>
    <property type="evidence" value="ECO:0007669"/>
    <property type="project" value="InterPro"/>
</dbReference>
<evidence type="ECO:0000256" key="6">
    <source>
        <dbReference type="SAM" id="MobiDB-lite"/>
    </source>
</evidence>
<dbReference type="Pfam" id="PF05687">
    <property type="entry name" value="BES1_N"/>
    <property type="match status" value="2"/>
</dbReference>
<reference evidence="9" key="1">
    <citation type="submission" date="2020-06" db="EMBL/GenBank/DDBJ databases">
        <authorList>
            <person name="Li T."/>
            <person name="Hu X."/>
            <person name="Zhang T."/>
            <person name="Song X."/>
            <person name="Zhang H."/>
            <person name="Dai N."/>
            <person name="Sheng W."/>
            <person name="Hou X."/>
            <person name="Wei L."/>
        </authorList>
    </citation>
    <scope>NUCLEOTIDE SEQUENCE</scope>
    <source>
        <strain evidence="9">G01</strain>
        <tissue evidence="9">Leaf</tissue>
    </source>
</reference>
<proteinExistence type="inferred from homology"/>
<comment type="subcellular location">
    <subcellularLocation>
        <location evidence="5">Nucleus</location>
    </subcellularLocation>
</comment>
<dbReference type="InterPro" id="IPR008540">
    <property type="entry name" value="BES1_N"/>
</dbReference>
<comment type="function">
    <text evidence="5">Functions in brassinosteroid signaling. May function as transcriptional repressor.</text>
</comment>
<comment type="similarity">
    <text evidence="1 5">Belongs to the BZR/LAT61 family.</text>
</comment>
<comment type="caution">
    <text evidence="9">The sequence shown here is derived from an EMBL/GenBank/DDBJ whole genome shotgun (WGS) entry which is preliminary data.</text>
</comment>
<feature type="domain" description="BES1/BZR1 plant transcription factor N-terminal" evidence="8">
    <location>
        <begin position="79"/>
        <end position="150"/>
    </location>
</feature>
<dbReference type="GO" id="GO:0009742">
    <property type="term" value="P:brassinosteroid mediated signaling pathway"/>
    <property type="evidence" value="ECO:0007669"/>
    <property type="project" value="UniProtKB-UniRule"/>
</dbReference>
<dbReference type="PANTHER" id="PTHR31506">
    <property type="entry name" value="BES1/BZR1 HOMOLOG PROTEIN 3-RELATED"/>
    <property type="match status" value="1"/>
</dbReference>
<gene>
    <name evidence="9" type="ORF">Sangu_0874700</name>
</gene>
<organism evidence="9">
    <name type="scientific">Sesamum angustifolium</name>
    <dbReference type="NCBI Taxonomy" id="2727405"/>
    <lineage>
        <taxon>Eukaryota</taxon>
        <taxon>Viridiplantae</taxon>
        <taxon>Streptophyta</taxon>
        <taxon>Embryophyta</taxon>
        <taxon>Tracheophyta</taxon>
        <taxon>Spermatophyta</taxon>
        <taxon>Magnoliopsida</taxon>
        <taxon>eudicotyledons</taxon>
        <taxon>Gunneridae</taxon>
        <taxon>Pentapetalae</taxon>
        <taxon>asterids</taxon>
        <taxon>lamiids</taxon>
        <taxon>Lamiales</taxon>
        <taxon>Pedaliaceae</taxon>
        <taxon>Sesamum</taxon>
    </lineage>
</organism>
<keyword evidence="2 5" id="KW-0805">Transcription regulation</keyword>
<protein>
    <recommendedName>
        <fullName evidence="5">Protein BZR1 homolog</fullName>
    </recommendedName>
    <alternativeName>
        <fullName evidence="5">Protein BRASSINAZOLE-RESISTANT 1 homolog</fullName>
    </alternativeName>
</protein>
<feature type="transmembrane region" description="Helical" evidence="7">
    <location>
        <begin position="180"/>
        <end position="197"/>
    </location>
</feature>
<feature type="region of interest" description="Disordered" evidence="6">
    <location>
        <begin position="340"/>
        <end position="414"/>
    </location>
</feature>
<keyword evidence="3 5" id="KW-0238">DNA-binding</keyword>
<feature type="compositionally biased region" description="Polar residues" evidence="6">
    <location>
        <begin position="400"/>
        <end position="414"/>
    </location>
</feature>
<evidence type="ECO:0000313" key="9">
    <source>
        <dbReference type="EMBL" id="KAL0352934.1"/>
    </source>
</evidence>
<dbReference type="GO" id="GO:0003677">
    <property type="term" value="F:DNA binding"/>
    <property type="evidence" value="ECO:0007669"/>
    <property type="project" value="UniProtKB-UniRule"/>
</dbReference>
<evidence type="ECO:0000256" key="3">
    <source>
        <dbReference type="ARBA" id="ARBA00023125"/>
    </source>
</evidence>
<name>A0AAW2PAQ7_9LAMI</name>
<keyword evidence="7" id="KW-0812">Transmembrane</keyword>
<evidence type="ECO:0000259" key="8">
    <source>
        <dbReference type="Pfam" id="PF05687"/>
    </source>
</evidence>
<feature type="domain" description="BES1/BZR1 plant transcription factor N-terminal" evidence="8">
    <location>
        <begin position="249"/>
        <end position="319"/>
    </location>
</feature>
<sequence>MPQWHSCNLICPPAVFIRPPSLPVPTNHSNKTPSLFIEPGSLHLLLRLSGSFADKLLLLIRWFPVRRIVESGVVLMTSGTRLPTWKERENNKRRERRRRAIAAKIFAGLRMYGNYKLPKHCDNNEVLKALCNEAGWIVEEDGTTYRKFSLLVLVSAKMRWMRTGDVSAVDQVHETSEESYFLLILAFIYLLAVLVLLKSGLHDMIQHLICIFTARFGNKPRSYHDQIRSQKLCGVCVVGGLRPLNHFSFLQGCKPVERMDIIGSAAVSPCSSYQPSPGASFNPSPASSSFASPVSSHFAANVNNTADPNSLIPWLKNLSSGSLPASSKFPHHLYIPGGSISAPVTPPLSSPTARTPRMKGNWDDPTTGSAWSGQHYPFLPSSTPQSPSLQTPPDSGWVSGVQTPQDGPSSPTFSLVSANPFGFKEPISNGGSRMWTPGQSGTCSPAIAAGFDQTADVPMSDAISAEFAFGSNTKGLVKPWEGERIHDECVPDDLELTLGNSSTR</sequence>
<accession>A0AAW2PAQ7</accession>
<keyword evidence="7" id="KW-1133">Transmembrane helix</keyword>
<keyword evidence="5" id="KW-1070">Brassinosteroid signaling pathway</keyword>
<evidence type="ECO:0000256" key="4">
    <source>
        <dbReference type="ARBA" id="ARBA00023163"/>
    </source>
</evidence>
<dbReference type="InterPro" id="IPR033264">
    <property type="entry name" value="BZR"/>
</dbReference>
<feature type="compositionally biased region" description="Low complexity" evidence="6">
    <location>
        <begin position="379"/>
        <end position="393"/>
    </location>
</feature>
<reference evidence="9" key="2">
    <citation type="journal article" date="2024" name="Plant">
        <title>Genomic evolution and insights into agronomic trait innovations of Sesamum species.</title>
        <authorList>
            <person name="Miao H."/>
            <person name="Wang L."/>
            <person name="Qu L."/>
            <person name="Liu H."/>
            <person name="Sun Y."/>
            <person name="Le M."/>
            <person name="Wang Q."/>
            <person name="Wei S."/>
            <person name="Zheng Y."/>
            <person name="Lin W."/>
            <person name="Duan Y."/>
            <person name="Cao H."/>
            <person name="Xiong S."/>
            <person name="Wang X."/>
            <person name="Wei L."/>
            <person name="Li C."/>
            <person name="Ma Q."/>
            <person name="Ju M."/>
            <person name="Zhao R."/>
            <person name="Li G."/>
            <person name="Mu C."/>
            <person name="Tian Q."/>
            <person name="Mei H."/>
            <person name="Zhang T."/>
            <person name="Gao T."/>
            <person name="Zhang H."/>
        </authorList>
    </citation>
    <scope>NUCLEOTIDE SEQUENCE</scope>
    <source>
        <strain evidence="9">G01</strain>
    </source>
</reference>
<dbReference type="AlphaFoldDB" id="A0AAW2PAQ7"/>